<evidence type="ECO:0000256" key="9">
    <source>
        <dbReference type="SAM" id="MobiDB-lite"/>
    </source>
</evidence>
<dbReference type="OrthoDB" id="446759at2759"/>
<keyword evidence="5 7" id="KW-0862">Zinc</keyword>
<evidence type="ECO:0000256" key="1">
    <source>
        <dbReference type="ARBA" id="ARBA00005858"/>
    </source>
</evidence>
<dbReference type="SUPFAM" id="SSF144206">
    <property type="entry name" value="NOB1 zinc finger-like"/>
    <property type="match status" value="1"/>
</dbReference>
<dbReference type="Gene3D" id="3.40.50.1010">
    <property type="entry name" value="5'-nuclease"/>
    <property type="match status" value="1"/>
</dbReference>
<feature type="binding site" evidence="8">
    <location>
        <position position="350"/>
    </location>
    <ligand>
        <name>Zn(2+)</name>
        <dbReference type="ChEBI" id="CHEBI:29105"/>
    </ligand>
</feature>
<dbReference type="EMBL" id="JANBUW010001119">
    <property type="protein sequence ID" value="KAJ2844313.1"/>
    <property type="molecule type" value="Genomic_DNA"/>
</dbReference>
<gene>
    <name evidence="12" type="primary">nob1</name>
    <name evidence="12" type="ORF">IWW36_005235</name>
</gene>
<keyword evidence="13" id="KW-1185">Reference proteome</keyword>
<evidence type="ECO:0000256" key="4">
    <source>
        <dbReference type="ARBA" id="ARBA00022801"/>
    </source>
</evidence>
<feature type="binding site" evidence="8">
    <location>
        <position position="335"/>
    </location>
    <ligand>
        <name>Zn(2+)</name>
        <dbReference type="ChEBI" id="CHEBI:29105"/>
    </ligand>
</feature>
<dbReference type="Proteomes" id="UP001139887">
    <property type="component" value="Unassembled WGS sequence"/>
</dbReference>
<comment type="function">
    <text evidence="7">Required for the synthesis of 40S ribosome subunits. Has a role in processing 20S pre-rRNA into the mature 18S rRNA, where it is required for cleavage at the 3' end of the mature 18S rRNA (D-site). Accompanies the 20S pre-rRNA from the nucleus to the cytoplasm.</text>
</comment>
<dbReference type="PANTHER" id="PTHR12814:SF2">
    <property type="entry name" value="RNA-BINDING PROTEIN NOB1"/>
    <property type="match status" value="1"/>
</dbReference>
<comment type="caution">
    <text evidence="12">The sequence shown here is derived from an EMBL/GenBank/DDBJ whole genome shotgun (WGS) entry which is preliminary data.</text>
</comment>
<dbReference type="GO" id="GO:0016787">
    <property type="term" value="F:hydrolase activity"/>
    <property type="evidence" value="ECO:0007669"/>
    <property type="project" value="UniProtKB-KW"/>
</dbReference>
<evidence type="ECO:0000313" key="13">
    <source>
        <dbReference type="Proteomes" id="UP001139887"/>
    </source>
</evidence>
<organism evidence="12 13">
    <name type="scientific">Coemansia brasiliensis</name>
    <dbReference type="NCBI Taxonomy" id="2650707"/>
    <lineage>
        <taxon>Eukaryota</taxon>
        <taxon>Fungi</taxon>
        <taxon>Fungi incertae sedis</taxon>
        <taxon>Zoopagomycota</taxon>
        <taxon>Kickxellomycotina</taxon>
        <taxon>Kickxellomycetes</taxon>
        <taxon>Kickxellales</taxon>
        <taxon>Kickxellaceae</taxon>
        <taxon>Coemansia</taxon>
    </lineage>
</organism>
<dbReference type="InterPro" id="IPR033411">
    <property type="entry name" value="Ribonuclease_PIN"/>
</dbReference>
<dbReference type="FunFam" id="3.40.50.1010:FF:000020">
    <property type="entry name" value="20S-pre-rRNA D-site endonuclease NOB1"/>
    <property type="match status" value="1"/>
</dbReference>
<keyword evidence="3 7" id="KW-0479">Metal-binding</keyword>
<feature type="binding site" evidence="8">
    <location>
        <position position="332"/>
    </location>
    <ligand>
        <name>Zn(2+)</name>
        <dbReference type="ChEBI" id="CHEBI:29105"/>
    </ligand>
</feature>
<dbReference type="Gene3D" id="6.20.210.10">
    <property type="entry name" value="Nin one binding (NOB1), Zn-ribbon-like"/>
    <property type="match status" value="1"/>
</dbReference>
<evidence type="ECO:0000256" key="2">
    <source>
        <dbReference type="ARBA" id="ARBA00022722"/>
    </source>
</evidence>
<feature type="region of interest" description="Disordered" evidence="9">
    <location>
        <begin position="212"/>
        <end position="251"/>
    </location>
</feature>
<dbReference type="InterPro" id="IPR017117">
    <property type="entry name" value="Nob1_euk"/>
</dbReference>
<feature type="compositionally biased region" description="Acidic residues" evidence="9">
    <location>
        <begin position="212"/>
        <end position="239"/>
    </location>
</feature>
<feature type="compositionally biased region" description="Basic residues" evidence="9">
    <location>
        <begin position="478"/>
        <end position="487"/>
    </location>
</feature>
<proteinExistence type="inferred from homology"/>
<dbReference type="InterPro" id="IPR014881">
    <property type="entry name" value="NOB1_Zn-bd"/>
</dbReference>
<feature type="compositionally biased region" description="Basic and acidic residues" evidence="9">
    <location>
        <begin position="154"/>
        <end position="168"/>
    </location>
</feature>
<evidence type="ECO:0000313" key="12">
    <source>
        <dbReference type="EMBL" id="KAJ2844313.1"/>
    </source>
</evidence>
<evidence type="ECO:0000256" key="8">
    <source>
        <dbReference type="PIRSR" id="PIRSR037125-1"/>
    </source>
</evidence>
<evidence type="ECO:0000256" key="3">
    <source>
        <dbReference type="ARBA" id="ARBA00022723"/>
    </source>
</evidence>
<dbReference type="GO" id="GO:0030490">
    <property type="term" value="P:maturation of SSU-rRNA"/>
    <property type="evidence" value="ECO:0007669"/>
    <property type="project" value="TreeGrafter"/>
</dbReference>
<dbReference type="GO" id="GO:0046872">
    <property type="term" value="F:metal ion binding"/>
    <property type="evidence" value="ECO:0007669"/>
    <property type="project" value="UniProtKB-UniRule"/>
</dbReference>
<keyword evidence="6 7" id="KW-0539">Nucleus</keyword>
<reference evidence="12" key="1">
    <citation type="submission" date="2022-07" db="EMBL/GenBank/DDBJ databases">
        <title>Phylogenomic reconstructions and comparative analyses of Kickxellomycotina fungi.</title>
        <authorList>
            <person name="Reynolds N.K."/>
            <person name="Stajich J.E."/>
            <person name="Barry K."/>
            <person name="Grigoriev I.V."/>
            <person name="Crous P."/>
            <person name="Smith M.E."/>
        </authorList>
    </citation>
    <scope>NUCLEOTIDE SEQUENCE</scope>
    <source>
        <strain evidence="12">NRRL 1566</strain>
    </source>
</reference>
<feature type="region of interest" description="Disordered" evidence="9">
    <location>
        <begin position="152"/>
        <end position="185"/>
    </location>
</feature>
<comment type="similarity">
    <text evidence="1 7">Belongs to the NOB1 family.</text>
</comment>
<dbReference type="CDD" id="cd09876">
    <property type="entry name" value="PIN_Nob1-like"/>
    <property type="match status" value="1"/>
</dbReference>
<dbReference type="InterPro" id="IPR039907">
    <property type="entry name" value="NOB1"/>
</dbReference>
<feature type="region of interest" description="Disordered" evidence="9">
    <location>
        <begin position="468"/>
        <end position="487"/>
    </location>
</feature>
<dbReference type="PIRSF" id="PIRSF037125">
    <property type="entry name" value="D-site_20S_pre-rRNA_nuclease"/>
    <property type="match status" value="1"/>
</dbReference>
<keyword evidence="12" id="KW-0255">Endonuclease</keyword>
<dbReference type="AlphaFoldDB" id="A0A9W8I204"/>
<dbReference type="GO" id="GO:0005737">
    <property type="term" value="C:cytoplasm"/>
    <property type="evidence" value="ECO:0007669"/>
    <property type="project" value="UniProtKB-ARBA"/>
</dbReference>
<dbReference type="GO" id="GO:0004521">
    <property type="term" value="F:RNA endonuclease activity"/>
    <property type="evidence" value="ECO:0007669"/>
    <property type="project" value="UniProtKB-UniRule"/>
</dbReference>
<dbReference type="PANTHER" id="PTHR12814">
    <property type="entry name" value="RNA-BINDING PROTEIN NOB1"/>
    <property type="match status" value="1"/>
</dbReference>
<feature type="domain" description="Ribonuclease PIN" evidence="11">
    <location>
        <begin position="32"/>
        <end position="120"/>
    </location>
</feature>
<evidence type="ECO:0000256" key="5">
    <source>
        <dbReference type="ARBA" id="ARBA00022833"/>
    </source>
</evidence>
<evidence type="ECO:0000259" key="11">
    <source>
        <dbReference type="Pfam" id="PF17146"/>
    </source>
</evidence>
<name>A0A9W8I204_9FUNG</name>
<comment type="subcellular location">
    <subcellularLocation>
        <location evidence="7">Nucleus</location>
        <location evidence="7">Nucleolus</location>
    </subcellularLocation>
</comment>
<keyword evidence="4" id="KW-0378">Hydrolase</keyword>
<keyword evidence="2" id="KW-0540">Nuclease</keyword>
<dbReference type="Pfam" id="PF08772">
    <property type="entry name" value="Zn_ribbon_NOB1"/>
    <property type="match status" value="1"/>
</dbReference>
<feature type="compositionally biased region" description="Acidic residues" evidence="9">
    <location>
        <begin position="169"/>
        <end position="185"/>
    </location>
</feature>
<accession>A0A9W8I204</accession>
<protein>
    <recommendedName>
        <fullName evidence="7">20S-pre-rRNA D-site endonuclease NOB1</fullName>
    </recommendedName>
</protein>
<dbReference type="GO" id="GO:0005730">
    <property type="term" value="C:nucleolus"/>
    <property type="evidence" value="ECO:0007669"/>
    <property type="project" value="UniProtKB-SubCell"/>
</dbReference>
<evidence type="ECO:0000259" key="10">
    <source>
        <dbReference type="Pfam" id="PF08772"/>
    </source>
</evidence>
<dbReference type="InterPro" id="IPR036283">
    <property type="entry name" value="NOB1_Zf-like_sf"/>
</dbReference>
<evidence type="ECO:0000256" key="7">
    <source>
        <dbReference type="PIRNR" id="PIRNR037125"/>
    </source>
</evidence>
<sequence>MPEEVAEVVAVESSATAQQPAESTNQKAVETLVLDTNLFIKGLPVDHISNRFVTVPDVVHELRSRASKDRYSELELKYGIELIEPDGESIRAVRNFAKKTGDFASLALADMKVIALAFMLEKQANGMQNLRLEPIQNNPDITDRKLLQSARIAGSERSKEQQDGKEKLEDIDEEPEADKDEQVEQNEQDIVEQIEQLSLDSSDAVLQPATNDELDVGSEEDEEHEAEDEESEAKDEDDGWQVARPKAKKKAPRHVDEFFNGGWITPSNVKKRQAADAMGMREAQVANNDKPIKVACVTSDFAMQNTMLKMGIRLVTPDGVAVHRLRTWVLRCHACFRLTGDMNRQFCPSCGHPTLRRCSVSTGADGKLQVHLKANYRNNLRGTVFSLPKPRGGKHTVHDVITRESERAYINAMRHKKRIDAKSNAGMSGAYMLDDPDYDPGMLSNPLSHGNGYGVATDARGMPMVARNRRNPNVVRHTGNRKKKNRK</sequence>
<feature type="domain" description="Nin one binding (NOB1) Zn-ribbon-like" evidence="10">
    <location>
        <begin position="322"/>
        <end position="393"/>
    </location>
</feature>
<dbReference type="Pfam" id="PF17146">
    <property type="entry name" value="PIN_6"/>
    <property type="match status" value="1"/>
</dbReference>
<dbReference type="GO" id="GO:0030688">
    <property type="term" value="C:preribosome, small subunit precursor"/>
    <property type="evidence" value="ECO:0007669"/>
    <property type="project" value="TreeGrafter"/>
</dbReference>
<evidence type="ECO:0000256" key="6">
    <source>
        <dbReference type="ARBA" id="ARBA00023242"/>
    </source>
</evidence>
<feature type="binding site" evidence="8">
    <location>
        <position position="347"/>
    </location>
    <ligand>
        <name>Zn(2+)</name>
        <dbReference type="ChEBI" id="CHEBI:29105"/>
    </ligand>
</feature>